<evidence type="ECO:0000256" key="8">
    <source>
        <dbReference type="ARBA" id="ARBA00022771"/>
    </source>
</evidence>
<evidence type="ECO:0000256" key="5">
    <source>
        <dbReference type="ARBA" id="ARBA00022679"/>
    </source>
</evidence>
<gene>
    <name evidence="19" type="primary">LOC111015355</name>
</gene>
<keyword evidence="10" id="KW-0862">Zinc</keyword>
<keyword evidence="7" id="KW-0479">Metal-binding</keyword>
<evidence type="ECO:0000256" key="7">
    <source>
        <dbReference type="ARBA" id="ARBA00022723"/>
    </source>
</evidence>
<feature type="compositionally biased region" description="Low complexity" evidence="15">
    <location>
        <begin position="484"/>
        <end position="494"/>
    </location>
</feature>
<dbReference type="OrthoDB" id="8062037at2759"/>
<name>A0A6J1CXJ5_MOMCH</name>
<protein>
    <recommendedName>
        <fullName evidence="4">RING-type E3 ubiquitin transferase</fullName>
        <ecNumber evidence="4">2.3.2.27</ecNumber>
    </recommendedName>
</protein>
<feature type="compositionally biased region" description="Basic and acidic residues" evidence="15">
    <location>
        <begin position="66"/>
        <end position="75"/>
    </location>
</feature>
<keyword evidence="11 16" id="KW-1133">Transmembrane helix</keyword>
<dbReference type="GO" id="GO:0016020">
    <property type="term" value="C:membrane"/>
    <property type="evidence" value="ECO:0007669"/>
    <property type="project" value="UniProtKB-SubCell"/>
</dbReference>
<dbReference type="Proteomes" id="UP000504603">
    <property type="component" value="Unplaced"/>
</dbReference>
<dbReference type="RefSeq" id="XP_022146053.1">
    <property type="nucleotide sequence ID" value="XM_022290361.1"/>
</dbReference>
<evidence type="ECO:0000256" key="1">
    <source>
        <dbReference type="ARBA" id="ARBA00000900"/>
    </source>
</evidence>
<dbReference type="PROSITE" id="PS50089">
    <property type="entry name" value="ZF_RING_2"/>
    <property type="match status" value="1"/>
</dbReference>
<keyword evidence="5" id="KW-0808">Transferase</keyword>
<evidence type="ECO:0000256" key="6">
    <source>
        <dbReference type="ARBA" id="ARBA00022692"/>
    </source>
</evidence>
<evidence type="ECO:0000256" key="11">
    <source>
        <dbReference type="ARBA" id="ARBA00022989"/>
    </source>
</evidence>
<feature type="domain" description="RING-type" evidence="17">
    <location>
        <begin position="300"/>
        <end position="342"/>
    </location>
</feature>
<dbReference type="GeneID" id="111015355"/>
<dbReference type="PANTHER" id="PTHR46913">
    <property type="entry name" value="RING-H2 FINGER PROTEIN ATL16"/>
    <property type="match status" value="1"/>
</dbReference>
<evidence type="ECO:0000313" key="18">
    <source>
        <dbReference type="Proteomes" id="UP000504603"/>
    </source>
</evidence>
<dbReference type="GO" id="GO:0061630">
    <property type="term" value="F:ubiquitin protein ligase activity"/>
    <property type="evidence" value="ECO:0007669"/>
    <property type="project" value="UniProtKB-EC"/>
</dbReference>
<reference evidence="19" key="1">
    <citation type="submission" date="2025-08" db="UniProtKB">
        <authorList>
            <consortium name="RefSeq"/>
        </authorList>
    </citation>
    <scope>IDENTIFICATION</scope>
    <source>
        <strain evidence="19">OHB3-1</strain>
    </source>
</reference>
<evidence type="ECO:0000256" key="16">
    <source>
        <dbReference type="SAM" id="Phobius"/>
    </source>
</evidence>
<proteinExistence type="inferred from homology"/>
<dbReference type="GO" id="GO:0008270">
    <property type="term" value="F:zinc ion binding"/>
    <property type="evidence" value="ECO:0007669"/>
    <property type="project" value="UniProtKB-KW"/>
</dbReference>
<feature type="region of interest" description="Disordered" evidence="15">
    <location>
        <begin position="484"/>
        <end position="504"/>
    </location>
</feature>
<dbReference type="SMART" id="SM00184">
    <property type="entry name" value="RING"/>
    <property type="match status" value="1"/>
</dbReference>
<dbReference type="AlphaFoldDB" id="A0A6J1CXJ5"/>
<evidence type="ECO:0000256" key="10">
    <source>
        <dbReference type="ARBA" id="ARBA00022833"/>
    </source>
</evidence>
<evidence type="ECO:0000256" key="12">
    <source>
        <dbReference type="ARBA" id="ARBA00023136"/>
    </source>
</evidence>
<evidence type="ECO:0000256" key="15">
    <source>
        <dbReference type="SAM" id="MobiDB-lite"/>
    </source>
</evidence>
<dbReference type="InterPro" id="IPR044600">
    <property type="entry name" value="ATL1/ATL16-like"/>
</dbReference>
<dbReference type="EC" id="2.3.2.27" evidence="4"/>
<feature type="region of interest" description="Disordered" evidence="15">
    <location>
        <begin position="66"/>
        <end position="86"/>
    </location>
</feature>
<evidence type="ECO:0000259" key="17">
    <source>
        <dbReference type="PROSITE" id="PS50089"/>
    </source>
</evidence>
<dbReference type="PANTHER" id="PTHR46913:SF8">
    <property type="entry name" value="RING-TYPE E3 UBIQUITIN TRANSFERASE"/>
    <property type="match status" value="1"/>
</dbReference>
<dbReference type="CDD" id="cd16461">
    <property type="entry name" value="RING-H2_EL5-like"/>
    <property type="match status" value="1"/>
</dbReference>
<dbReference type="GO" id="GO:0016567">
    <property type="term" value="P:protein ubiquitination"/>
    <property type="evidence" value="ECO:0007669"/>
    <property type="project" value="InterPro"/>
</dbReference>
<evidence type="ECO:0000256" key="4">
    <source>
        <dbReference type="ARBA" id="ARBA00012483"/>
    </source>
</evidence>
<dbReference type="InterPro" id="IPR013083">
    <property type="entry name" value="Znf_RING/FYVE/PHD"/>
</dbReference>
<comment type="subcellular location">
    <subcellularLocation>
        <location evidence="2">Membrane</location>
        <topology evidence="2">Single-pass membrane protein</topology>
    </subcellularLocation>
</comment>
<evidence type="ECO:0000256" key="14">
    <source>
        <dbReference type="PROSITE-ProRule" id="PRU00175"/>
    </source>
</evidence>
<organism evidence="18 19">
    <name type="scientific">Momordica charantia</name>
    <name type="common">Bitter gourd</name>
    <name type="synonym">Balsam pear</name>
    <dbReference type="NCBI Taxonomy" id="3673"/>
    <lineage>
        <taxon>Eukaryota</taxon>
        <taxon>Viridiplantae</taxon>
        <taxon>Streptophyta</taxon>
        <taxon>Embryophyta</taxon>
        <taxon>Tracheophyta</taxon>
        <taxon>Spermatophyta</taxon>
        <taxon>Magnoliopsida</taxon>
        <taxon>eudicotyledons</taxon>
        <taxon>Gunneridae</taxon>
        <taxon>Pentapetalae</taxon>
        <taxon>rosids</taxon>
        <taxon>fabids</taxon>
        <taxon>Cucurbitales</taxon>
        <taxon>Cucurbitaceae</taxon>
        <taxon>Momordiceae</taxon>
        <taxon>Momordica</taxon>
    </lineage>
</organism>
<dbReference type="KEGG" id="mcha:111015355"/>
<dbReference type="Gene3D" id="3.30.40.10">
    <property type="entry name" value="Zinc/RING finger domain, C3HC4 (zinc finger)"/>
    <property type="match status" value="1"/>
</dbReference>
<feature type="transmembrane region" description="Helical" evidence="16">
    <location>
        <begin position="120"/>
        <end position="146"/>
    </location>
</feature>
<keyword evidence="9" id="KW-0833">Ubl conjugation pathway</keyword>
<dbReference type="FunFam" id="3.30.40.10:FF:000187">
    <property type="entry name" value="E3 ubiquitin-protein ligase ATL6"/>
    <property type="match status" value="1"/>
</dbReference>
<keyword evidence="6 16" id="KW-0812">Transmembrane</keyword>
<comment type="pathway">
    <text evidence="3">Protein modification; protein ubiquitination.</text>
</comment>
<comment type="catalytic activity">
    <reaction evidence="1">
        <text>S-ubiquitinyl-[E2 ubiquitin-conjugating enzyme]-L-cysteine + [acceptor protein]-L-lysine = [E2 ubiquitin-conjugating enzyme]-L-cysteine + N(6)-ubiquitinyl-[acceptor protein]-L-lysine.</text>
        <dbReference type="EC" id="2.3.2.27"/>
    </reaction>
</comment>
<keyword evidence="8 14" id="KW-0863">Zinc-finger</keyword>
<evidence type="ECO:0000256" key="13">
    <source>
        <dbReference type="ARBA" id="ARBA00024209"/>
    </source>
</evidence>
<accession>A0A6J1CXJ5</accession>
<dbReference type="SUPFAM" id="SSF57850">
    <property type="entry name" value="RING/U-box"/>
    <property type="match status" value="1"/>
</dbReference>
<evidence type="ECO:0000313" key="19">
    <source>
        <dbReference type="RefSeq" id="XP_022146053.1"/>
    </source>
</evidence>
<dbReference type="InterPro" id="IPR001841">
    <property type="entry name" value="Znf_RING"/>
</dbReference>
<evidence type="ECO:0000256" key="3">
    <source>
        <dbReference type="ARBA" id="ARBA00004906"/>
    </source>
</evidence>
<evidence type="ECO:0000256" key="2">
    <source>
        <dbReference type="ARBA" id="ARBA00004167"/>
    </source>
</evidence>
<keyword evidence="18" id="KW-1185">Reference proteome</keyword>
<comment type="similarity">
    <text evidence="13">Belongs to the RING-type zinc finger family. ATL subfamily.</text>
</comment>
<sequence>MRSATFPRTHCPNFLLPIHGFSSSTTKNSIPFAAPFKFKPTFLKFQAKPARLVVFCYRDSEKSARYEESGDRDSEAVGVEHSNGPFMEENTEQNQWSLEVGSPSVGFRPLAKLSFSDKAFLLLTFIALTTSVAFTSLVIAAVPTLYAMRRAAISLSKLADTAREELPGTMAAIRLSGMEISDLTLELSDLSQEIADGVNKSAQAVQAAEAGIRQIGAIAHQQTMSFLLLGYYIFINKCCSNWHQFSLLRRFSSFHTQQHEDPFIALSPTMWNRGLEESMIREIPAFQFERDGGGRGIYGCVVCLSEFQDDEMLRVLPKCSHTFHLDCIDIWLQSNSNCPLCRTSISGTTKPPIDHIVAPSSSPQNSQLLSNSLMGSDEDFVVIELGGEDEVVSSAGQQERTVSREVLVQQQPRNHSPKKFENKVGKSKTRKCHHVSIMGDEGINVREKDDQFFIQPIRRSFSMDSAADQQLYLTVQMIIHQGSQITESSSTTAESDSRNRRSFLPFRSGRGFKNAILPLESDL</sequence>
<evidence type="ECO:0000256" key="9">
    <source>
        <dbReference type="ARBA" id="ARBA00022786"/>
    </source>
</evidence>
<dbReference type="Pfam" id="PF13639">
    <property type="entry name" value="zf-RING_2"/>
    <property type="match status" value="1"/>
</dbReference>
<keyword evidence="12 16" id="KW-0472">Membrane</keyword>